<dbReference type="SUPFAM" id="SSF143422">
    <property type="entry name" value="Transposase IS200-like"/>
    <property type="match status" value="1"/>
</dbReference>
<dbReference type="GO" id="GO:0004803">
    <property type="term" value="F:transposase activity"/>
    <property type="evidence" value="ECO:0007669"/>
    <property type="project" value="InterPro"/>
</dbReference>
<sequence>MAAPHCIPVRRSIRLRRFDYRSPNAFFITLCTGQRRCLFGRIDDGVMHSSALGCLVEHLWRQIGARCSHVVTHDLVLMPNHLHGILQIRTEGDAPQQERFGKPVPGSLPTLMRSFKSAVTREARLRGLATHVALWQRGYHEHVIRNQQDYLRIAQYMADNPRRWQQDRFYVAV</sequence>
<dbReference type="Gene3D" id="3.30.70.1290">
    <property type="entry name" value="Transposase IS200-like"/>
    <property type="match status" value="1"/>
</dbReference>
<dbReference type="InterPro" id="IPR002686">
    <property type="entry name" value="Transposase_17"/>
</dbReference>
<dbReference type="GO" id="GO:0006313">
    <property type="term" value="P:DNA transposition"/>
    <property type="evidence" value="ECO:0007669"/>
    <property type="project" value="InterPro"/>
</dbReference>
<evidence type="ECO:0000313" key="2">
    <source>
        <dbReference type="EMBL" id="POB00932.1"/>
    </source>
</evidence>
<dbReference type="Proteomes" id="UP000243451">
    <property type="component" value="Unassembled WGS sequence"/>
</dbReference>
<dbReference type="AlphaFoldDB" id="A0A2P4EQN7"/>
<name>A0A2P4EQN7_9GAMM</name>
<dbReference type="InterPro" id="IPR036515">
    <property type="entry name" value="Transposase_17_sf"/>
</dbReference>
<reference evidence="2 3" key="1">
    <citation type="submission" date="2018-01" db="EMBL/GenBank/DDBJ databases">
        <title>Draft genome of the type strain Pseudomonas oceani DSM 100277 isolated from the deep water in Okinawa trough, northwestern Pacific Ocean.</title>
        <authorList>
            <person name="Gomila M."/>
            <person name="Mulet M."/>
            <person name="Garcia-Valdes E."/>
            <person name="Lalucat J."/>
        </authorList>
    </citation>
    <scope>NUCLEOTIDE SEQUENCE [LARGE SCALE GENOMIC DNA]</scope>
    <source>
        <strain evidence="2 3">DSM 100277</strain>
    </source>
</reference>
<organism evidence="2 3">
    <name type="scientific">Halopseudomonas oceani</name>
    <dbReference type="NCBI Taxonomy" id="1708783"/>
    <lineage>
        <taxon>Bacteria</taxon>
        <taxon>Pseudomonadati</taxon>
        <taxon>Pseudomonadota</taxon>
        <taxon>Gammaproteobacteria</taxon>
        <taxon>Pseudomonadales</taxon>
        <taxon>Pseudomonadaceae</taxon>
        <taxon>Halopseudomonas</taxon>
    </lineage>
</organism>
<feature type="domain" description="Transposase IS200-like" evidence="1">
    <location>
        <begin position="22"/>
        <end position="160"/>
    </location>
</feature>
<evidence type="ECO:0000259" key="1">
    <source>
        <dbReference type="SMART" id="SM01321"/>
    </source>
</evidence>
<comment type="caution">
    <text evidence="2">The sequence shown here is derived from an EMBL/GenBank/DDBJ whole genome shotgun (WGS) entry which is preliminary data.</text>
</comment>
<dbReference type="SMART" id="SM01321">
    <property type="entry name" value="Y1_Tnp"/>
    <property type="match status" value="1"/>
</dbReference>
<proteinExistence type="predicted"/>
<dbReference type="InterPro" id="IPR052715">
    <property type="entry name" value="RAYT_transposase"/>
</dbReference>
<dbReference type="PANTHER" id="PTHR36966:SF1">
    <property type="entry name" value="REP-ASSOCIATED TYROSINE TRANSPOSASE"/>
    <property type="match status" value="1"/>
</dbReference>
<protein>
    <submittedName>
        <fullName evidence="2">Transposase</fullName>
    </submittedName>
</protein>
<dbReference type="GO" id="GO:0043565">
    <property type="term" value="F:sequence-specific DNA binding"/>
    <property type="evidence" value="ECO:0007669"/>
    <property type="project" value="TreeGrafter"/>
</dbReference>
<accession>A0A2P4EQN7</accession>
<keyword evidence="3" id="KW-1185">Reference proteome</keyword>
<gene>
    <name evidence="2" type="ORF">C1949_18040</name>
</gene>
<dbReference type="EMBL" id="PPSK01000029">
    <property type="protein sequence ID" value="POB00932.1"/>
    <property type="molecule type" value="Genomic_DNA"/>
</dbReference>
<evidence type="ECO:0000313" key="3">
    <source>
        <dbReference type="Proteomes" id="UP000243451"/>
    </source>
</evidence>
<dbReference type="PANTHER" id="PTHR36966">
    <property type="entry name" value="REP-ASSOCIATED TYROSINE TRANSPOSASE"/>
    <property type="match status" value="1"/>
</dbReference>